<keyword evidence="5" id="KW-0325">Glycoprotein</keyword>
<dbReference type="Gene3D" id="3.40.50.1820">
    <property type="entry name" value="alpha/beta hydrolase"/>
    <property type="match status" value="1"/>
</dbReference>
<dbReference type="GO" id="GO:0070008">
    <property type="term" value="F:serine-type exopeptidase activity"/>
    <property type="evidence" value="ECO:0007669"/>
    <property type="project" value="InterPro"/>
</dbReference>
<dbReference type="Proteomes" id="UP000253551">
    <property type="component" value="Unassembled WGS sequence"/>
</dbReference>
<evidence type="ECO:0000256" key="2">
    <source>
        <dbReference type="ARBA" id="ARBA00022670"/>
    </source>
</evidence>
<dbReference type="GO" id="GO:0008239">
    <property type="term" value="F:dipeptidyl-peptidase activity"/>
    <property type="evidence" value="ECO:0007669"/>
    <property type="project" value="TreeGrafter"/>
</dbReference>
<keyword evidence="2" id="KW-0645">Protease</keyword>
<reference evidence="6 7" key="1">
    <citation type="journal article" date="2018" name="G3 (Bethesda)">
        <title>Phylogenetic and Phylogenomic Definition of Rhizopus Species.</title>
        <authorList>
            <person name="Gryganskyi A.P."/>
            <person name="Golan J."/>
            <person name="Dolatabadi S."/>
            <person name="Mondo S."/>
            <person name="Robb S."/>
            <person name="Idnurm A."/>
            <person name="Muszewska A."/>
            <person name="Steczkiewicz K."/>
            <person name="Masonjones S."/>
            <person name="Liao H.L."/>
            <person name="Gajdeczka M.T."/>
            <person name="Anike F."/>
            <person name="Vuek A."/>
            <person name="Anishchenko I.M."/>
            <person name="Voigt K."/>
            <person name="de Hoog G.S."/>
            <person name="Smith M.E."/>
            <person name="Heitman J."/>
            <person name="Vilgalys R."/>
            <person name="Stajich J.E."/>
        </authorList>
    </citation>
    <scope>NUCLEOTIDE SEQUENCE [LARGE SCALE GENOMIC DNA]</scope>
    <source>
        <strain evidence="6 7">LSU 92-RS-03</strain>
    </source>
</reference>
<dbReference type="GO" id="GO:0006508">
    <property type="term" value="P:proteolysis"/>
    <property type="evidence" value="ECO:0007669"/>
    <property type="project" value="UniProtKB-KW"/>
</dbReference>
<dbReference type="InterPro" id="IPR029058">
    <property type="entry name" value="AB_hydrolase_fold"/>
</dbReference>
<evidence type="ECO:0008006" key="8">
    <source>
        <dbReference type="Google" id="ProtNLM"/>
    </source>
</evidence>
<keyword evidence="7" id="KW-1185">Reference proteome</keyword>
<evidence type="ECO:0000256" key="3">
    <source>
        <dbReference type="ARBA" id="ARBA00022729"/>
    </source>
</evidence>
<accession>A0A367K8F3</accession>
<dbReference type="PANTHER" id="PTHR11010:SF117">
    <property type="entry name" value="SERINE PROTEASE 16"/>
    <property type="match status" value="1"/>
</dbReference>
<gene>
    <name evidence="6" type="ORF">CU098_000139</name>
</gene>
<dbReference type="InterPro" id="IPR008758">
    <property type="entry name" value="Peptidase_S28"/>
</dbReference>
<comment type="similarity">
    <text evidence="1">Belongs to the peptidase S28 family.</text>
</comment>
<dbReference type="EMBL" id="PJQM01002058">
    <property type="protein sequence ID" value="RCH98512.1"/>
    <property type="molecule type" value="Genomic_DNA"/>
</dbReference>
<dbReference type="OrthoDB" id="1735038at2759"/>
<evidence type="ECO:0000256" key="5">
    <source>
        <dbReference type="ARBA" id="ARBA00023180"/>
    </source>
</evidence>
<feature type="non-terminal residue" evidence="6">
    <location>
        <position position="1"/>
    </location>
</feature>
<dbReference type="Pfam" id="PF05577">
    <property type="entry name" value="Peptidase_S28"/>
    <property type="match status" value="1"/>
</dbReference>
<dbReference type="AlphaFoldDB" id="A0A367K8F3"/>
<organism evidence="6 7">
    <name type="scientific">Rhizopus stolonifer</name>
    <name type="common">Rhizopus nigricans</name>
    <dbReference type="NCBI Taxonomy" id="4846"/>
    <lineage>
        <taxon>Eukaryota</taxon>
        <taxon>Fungi</taxon>
        <taxon>Fungi incertae sedis</taxon>
        <taxon>Mucoromycota</taxon>
        <taxon>Mucoromycotina</taxon>
        <taxon>Mucoromycetes</taxon>
        <taxon>Mucorales</taxon>
        <taxon>Mucorineae</taxon>
        <taxon>Rhizopodaceae</taxon>
        <taxon>Rhizopus</taxon>
    </lineage>
</organism>
<evidence type="ECO:0000256" key="1">
    <source>
        <dbReference type="ARBA" id="ARBA00011079"/>
    </source>
</evidence>
<dbReference type="PANTHER" id="PTHR11010">
    <property type="entry name" value="PROTEASE S28 PRO-X CARBOXYPEPTIDASE-RELATED"/>
    <property type="match status" value="1"/>
</dbReference>
<name>A0A367K8F3_RHIST</name>
<comment type="caution">
    <text evidence="6">The sequence shown here is derived from an EMBL/GenBank/DDBJ whole genome shotgun (WGS) entry which is preliminary data.</text>
</comment>
<evidence type="ECO:0000256" key="4">
    <source>
        <dbReference type="ARBA" id="ARBA00022801"/>
    </source>
</evidence>
<keyword evidence="4" id="KW-0378">Hydrolase</keyword>
<protein>
    <recommendedName>
        <fullName evidence="8">Thymus-specific serine protease</fullName>
    </recommendedName>
</protein>
<proteinExistence type="inferred from homology"/>
<evidence type="ECO:0000313" key="7">
    <source>
        <dbReference type="Proteomes" id="UP000253551"/>
    </source>
</evidence>
<keyword evidence="3" id="KW-0732">Signal</keyword>
<evidence type="ECO:0000313" key="6">
    <source>
        <dbReference type="EMBL" id="RCH98512.1"/>
    </source>
</evidence>
<sequence>GNLAAWMKEQYPELVYAAVASSAPVQAQFNFYQYFDPIIRYGPTQCISAIEHVITYIDKILFGSSSKAVKELKELFGVPELYDDDFASYLTTAIATYWQYGVELGDNLFDQVICNKVFNGTSVEDNVKSFAVFNKNYVEKNTCDGYSSISACLGSHNATDVQEQLASSPSTAAWTWQTCTEYGYFQVAAPKNNPTIVSRKLGIEVFERMCQLFFTKVGIPKKPNTAKVNKKYKGWNAKLDRIVWIDGEYDSWRELSVHSPQVKRNFSKNKQTLSIIIPEATHCVNWAGVNSKTPQYLKDIQDQQYKTLKRWLDQA</sequence>